<evidence type="ECO:0000256" key="2">
    <source>
        <dbReference type="SAM" id="MobiDB-lite"/>
    </source>
</evidence>
<evidence type="ECO:0000256" key="1">
    <source>
        <dbReference type="SAM" id="Coils"/>
    </source>
</evidence>
<feature type="region of interest" description="Disordered" evidence="2">
    <location>
        <begin position="186"/>
        <end position="212"/>
    </location>
</feature>
<dbReference type="RefSeq" id="WP_085680379.1">
    <property type="nucleotide sequence ID" value="NZ_CP020931.1"/>
</dbReference>
<gene>
    <name evidence="3" type="ORF">MARSALSMR5_01914</name>
</gene>
<feature type="coiled-coil region" evidence="1">
    <location>
        <begin position="150"/>
        <end position="177"/>
    </location>
</feature>
<dbReference type="GeneID" id="77255867"/>
<keyword evidence="1" id="KW-0175">Coiled coil</keyword>
<sequence length="212" mass="24808">MTSQLSIYNAALRHIGERELASLTENREPRRVLDGVWDDDFVDTCLEEGFWNFATRAIKITYSPSVEPPFGYRYAFDVPNDHVRTVAVCTDEYFSTPELNYTTEGEYWFCDLQEMYIKYVSNDNAFGQDYSLWPKKFTRWVELYLASLVCERLTQNASKQEQLMKRAKRALIDARSKDAMEEATKFMPPGSWTRSRSSRVGRDRGNRSSFYN</sequence>
<protein>
    <submittedName>
        <fullName evidence="3">Uncharacterized protein</fullName>
    </submittedName>
</protein>
<name>A0A1W6K9I7_9GAMM</name>
<dbReference type="Proteomes" id="UP000193100">
    <property type="component" value="Chromosome"/>
</dbReference>
<accession>A0A1W6K9I7</accession>
<organism evidence="3 4">
    <name type="scientific">Marinobacter salarius</name>
    <dbReference type="NCBI Taxonomy" id="1420917"/>
    <lineage>
        <taxon>Bacteria</taxon>
        <taxon>Pseudomonadati</taxon>
        <taxon>Pseudomonadota</taxon>
        <taxon>Gammaproteobacteria</taxon>
        <taxon>Pseudomonadales</taxon>
        <taxon>Marinobacteraceae</taxon>
        <taxon>Marinobacter</taxon>
    </lineage>
</organism>
<proteinExistence type="predicted"/>
<evidence type="ECO:0000313" key="3">
    <source>
        <dbReference type="EMBL" id="ARM83992.1"/>
    </source>
</evidence>
<evidence type="ECO:0000313" key="4">
    <source>
        <dbReference type="Proteomes" id="UP000193100"/>
    </source>
</evidence>
<reference evidence="3 4" key="1">
    <citation type="submission" date="2017-04" db="EMBL/GenBank/DDBJ databases">
        <title>Genome Sequence of Marinobacter salarius strain SMR5 Isolated from a culture of the Diatom Skeletonema marinoi.</title>
        <authorList>
            <person name="Topel M."/>
            <person name="Pinder M.I.M."/>
            <person name="Johansson O.N."/>
            <person name="Kourtchenko O."/>
            <person name="Godhe A."/>
            <person name="Clarke A.K."/>
        </authorList>
    </citation>
    <scope>NUCLEOTIDE SEQUENCE [LARGE SCALE GENOMIC DNA]</scope>
    <source>
        <strain evidence="3 4">SMR5</strain>
    </source>
</reference>
<dbReference type="AlphaFoldDB" id="A0A1W6K9I7"/>
<dbReference type="EMBL" id="CP020931">
    <property type="protein sequence ID" value="ARM83992.1"/>
    <property type="molecule type" value="Genomic_DNA"/>
</dbReference>